<protein>
    <submittedName>
        <fullName evidence="1">YiiD C-terminal domain-containing protein</fullName>
    </submittedName>
</protein>
<dbReference type="RefSeq" id="WP_321399964.1">
    <property type="nucleotide sequence ID" value="NZ_CP139487.1"/>
</dbReference>
<gene>
    <name evidence="1" type="ORF">SOO65_10090</name>
</gene>
<dbReference type="InterPro" id="IPR027961">
    <property type="entry name" value="DUF4442"/>
</dbReference>
<dbReference type="Gene3D" id="3.10.129.10">
    <property type="entry name" value="Hotdog Thioesterase"/>
    <property type="match status" value="1"/>
</dbReference>
<dbReference type="KEGG" id="psti:SOO65_10090"/>
<dbReference type="AlphaFoldDB" id="A0AAX4HV70"/>
<dbReference type="SUPFAM" id="SSF54637">
    <property type="entry name" value="Thioesterase/thiol ester dehydrase-isomerase"/>
    <property type="match status" value="1"/>
</dbReference>
<evidence type="ECO:0000313" key="1">
    <source>
        <dbReference type="EMBL" id="WPU67103.1"/>
    </source>
</evidence>
<dbReference type="EMBL" id="CP139487">
    <property type="protein sequence ID" value="WPU67103.1"/>
    <property type="molecule type" value="Genomic_DNA"/>
</dbReference>
<name>A0AAX4HV70_9BACT</name>
<organism evidence="1 2">
    <name type="scientific">Peredibacter starrii</name>
    <dbReference type="NCBI Taxonomy" id="28202"/>
    <lineage>
        <taxon>Bacteria</taxon>
        <taxon>Pseudomonadati</taxon>
        <taxon>Bdellovibrionota</taxon>
        <taxon>Bacteriovoracia</taxon>
        <taxon>Bacteriovoracales</taxon>
        <taxon>Bacteriovoracaceae</taxon>
        <taxon>Peredibacter</taxon>
    </lineage>
</organism>
<evidence type="ECO:0000313" key="2">
    <source>
        <dbReference type="Proteomes" id="UP001324634"/>
    </source>
</evidence>
<dbReference type="Pfam" id="PF14539">
    <property type="entry name" value="DUF4442"/>
    <property type="match status" value="1"/>
</dbReference>
<accession>A0AAX4HV70</accession>
<reference evidence="1 2" key="1">
    <citation type="submission" date="2023-11" db="EMBL/GenBank/DDBJ databases">
        <title>Peredibacter starrii A3.12.</title>
        <authorList>
            <person name="Mitchell R.J."/>
        </authorList>
    </citation>
    <scope>NUCLEOTIDE SEQUENCE [LARGE SCALE GENOMIC DNA]</scope>
    <source>
        <strain evidence="1 2">A3.12</strain>
    </source>
</reference>
<keyword evidence="2" id="KW-1185">Reference proteome</keyword>
<dbReference type="InterPro" id="IPR029069">
    <property type="entry name" value="HotDog_dom_sf"/>
</dbReference>
<proteinExistence type="predicted"/>
<dbReference type="Proteomes" id="UP001324634">
    <property type="component" value="Chromosome"/>
</dbReference>
<sequence length="150" mass="17582">MRLRQLFLEKIINFYGPFVGAGVRLQKMTKDYRHARVSMKLTFYNKNYMGTQFGGSLYAMVDPWYMLMLIKNLGRDYIVWDKAATINFRKPGRGTVYADFNLTDAHLEEIQATLATQNKMDYIFKVEIKDKDGKLIADVDKVLYIRRKST</sequence>